<sequence>MRLPYPPPADRAVMALVLDGRPLAFAGPHGQWLSWFA</sequence>
<organism evidence="1 2">
    <name type="scientific">Nonomuraea africana</name>
    <dbReference type="NCBI Taxonomy" id="46171"/>
    <lineage>
        <taxon>Bacteria</taxon>
        <taxon>Bacillati</taxon>
        <taxon>Actinomycetota</taxon>
        <taxon>Actinomycetes</taxon>
        <taxon>Streptosporangiales</taxon>
        <taxon>Streptosporangiaceae</taxon>
        <taxon>Nonomuraea</taxon>
    </lineage>
</organism>
<name>A0ABR9KA71_9ACTN</name>
<reference evidence="1 2" key="1">
    <citation type="submission" date="2020-10" db="EMBL/GenBank/DDBJ databases">
        <title>Sequencing the genomes of 1000 actinobacteria strains.</title>
        <authorList>
            <person name="Klenk H.-P."/>
        </authorList>
    </citation>
    <scope>NUCLEOTIDE SEQUENCE [LARGE SCALE GENOMIC DNA]</scope>
    <source>
        <strain evidence="1 2">DSM 43748</strain>
    </source>
</reference>
<accession>A0ABR9KA71</accession>
<proteinExistence type="predicted"/>
<evidence type="ECO:0000313" key="1">
    <source>
        <dbReference type="EMBL" id="MBE1558701.1"/>
    </source>
</evidence>
<keyword evidence="2" id="KW-1185">Reference proteome</keyword>
<protein>
    <submittedName>
        <fullName evidence="1">Uncharacterized protein</fullName>
    </submittedName>
</protein>
<dbReference type="Proteomes" id="UP000661607">
    <property type="component" value="Unassembled WGS sequence"/>
</dbReference>
<comment type="caution">
    <text evidence="1">The sequence shown here is derived from an EMBL/GenBank/DDBJ whole genome shotgun (WGS) entry which is preliminary data.</text>
</comment>
<evidence type="ECO:0000313" key="2">
    <source>
        <dbReference type="Proteomes" id="UP000661607"/>
    </source>
</evidence>
<gene>
    <name evidence="1" type="ORF">H4W81_001480</name>
</gene>
<dbReference type="EMBL" id="JADBEF010000001">
    <property type="protein sequence ID" value="MBE1558701.1"/>
    <property type="molecule type" value="Genomic_DNA"/>
</dbReference>